<keyword evidence="4" id="KW-1185">Reference proteome</keyword>
<feature type="region of interest" description="Disordered" evidence="1">
    <location>
        <begin position="1"/>
        <end position="99"/>
    </location>
</feature>
<dbReference type="EMBL" id="SLWS01000004">
    <property type="protein sequence ID" value="TCO59406.1"/>
    <property type="molecule type" value="Genomic_DNA"/>
</dbReference>
<evidence type="ECO:0000256" key="1">
    <source>
        <dbReference type="SAM" id="MobiDB-lite"/>
    </source>
</evidence>
<evidence type="ECO:0000256" key="2">
    <source>
        <dbReference type="SAM" id="Phobius"/>
    </source>
</evidence>
<keyword evidence="2" id="KW-0472">Membrane</keyword>
<organism evidence="3 4">
    <name type="scientific">Actinocrispum wychmicini</name>
    <dbReference type="NCBI Taxonomy" id="1213861"/>
    <lineage>
        <taxon>Bacteria</taxon>
        <taxon>Bacillati</taxon>
        <taxon>Actinomycetota</taxon>
        <taxon>Actinomycetes</taxon>
        <taxon>Pseudonocardiales</taxon>
        <taxon>Pseudonocardiaceae</taxon>
        <taxon>Actinocrispum</taxon>
    </lineage>
</organism>
<keyword evidence="2" id="KW-0812">Transmembrane</keyword>
<feature type="compositionally biased region" description="Pro residues" evidence="1">
    <location>
        <begin position="75"/>
        <end position="93"/>
    </location>
</feature>
<proteinExistence type="predicted"/>
<gene>
    <name evidence="3" type="ORF">EV192_104247</name>
</gene>
<feature type="transmembrane region" description="Helical" evidence="2">
    <location>
        <begin position="105"/>
        <end position="127"/>
    </location>
</feature>
<feature type="compositionally biased region" description="Low complexity" evidence="1">
    <location>
        <begin position="128"/>
        <end position="159"/>
    </location>
</feature>
<feature type="compositionally biased region" description="Low complexity" evidence="1">
    <location>
        <begin position="53"/>
        <end position="74"/>
    </location>
</feature>
<evidence type="ECO:0000313" key="4">
    <source>
        <dbReference type="Proteomes" id="UP000295680"/>
    </source>
</evidence>
<name>A0A4R2JQE2_9PSEU</name>
<dbReference type="Proteomes" id="UP000295680">
    <property type="component" value="Unassembled WGS sequence"/>
</dbReference>
<comment type="caution">
    <text evidence="3">The sequence shown here is derived from an EMBL/GenBank/DDBJ whole genome shotgun (WGS) entry which is preliminary data.</text>
</comment>
<dbReference type="AlphaFoldDB" id="A0A4R2JQE2"/>
<reference evidence="3 4" key="1">
    <citation type="submission" date="2019-03" db="EMBL/GenBank/DDBJ databases">
        <title>Genomic Encyclopedia of Type Strains, Phase IV (KMG-IV): sequencing the most valuable type-strain genomes for metagenomic binning, comparative biology and taxonomic classification.</title>
        <authorList>
            <person name="Goeker M."/>
        </authorList>
    </citation>
    <scope>NUCLEOTIDE SEQUENCE [LARGE SCALE GENOMIC DNA]</scope>
    <source>
        <strain evidence="3 4">DSM 45934</strain>
    </source>
</reference>
<sequence>MTDFPDEADDQRAANDPNPGAGQPNPTPVDRLGSVRDTSGHVPPDPAPPAPGPTSATPSFIADSPTSSSPGSGHAPPPGPGYGPPSGYPPPAASPSRANSSKTGLIVAAAVGLVALLGIGVAIGLSVSGGSSTEAVPTSTPASPSQVPSTTTAPPSAAPGKYSMRTITNACDLLDPKPLMKWSSTPTPPVHREDPPSGGLTCDLKYTSTSPTDGVTTDEAGIGILVEFTSANEPPEYDKWNNTGAAQQGWSTGTIPGLGTRNSWRGISVTNPAPGASYIVGVQDSNVSMQVQVAVHRAPGEGPLKLDELSAIAQSQARTVLDRLKQP</sequence>
<feature type="region of interest" description="Disordered" evidence="1">
    <location>
        <begin position="128"/>
        <end position="162"/>
    </location>
</feature>
<feature type="compositionally biased region" description="Pro residues" evidence="1">
    <location>
        <begin position="43"/>
        <end position="52"/>
    </location>
</feature>
<keyword evidence="2" id="KW-1133">Transmembrane helix</keyword>
<accession>A0A4R2JQE2</accession>
<evidence type="ECO:0000313" key="3">
    <source>
        <dbReference type="EMBL" id="TCO59406.1"/>
    </source>
</evidence>
<protein>
    <submittedName>
        <fullName evidence="3">Uncharacterized protein</fullName>
    </submittedName>
</protein>